<proteinExistence type="predicted"/>
<dbReference type="KEGG" id="bgt:106054914"/>
<dbReference type="Proteomes" id="UP000076420">
    <property type="component" value="Unassembled WGS sequence"/>
</dbReference>
<feature type="compositionally biased region" description="Basic and acidic residues" evidence="1">
    <location>
        <begin position="53"/>
        <end position="63"/>
    </location>
</feature>
<dbReference type="AlphaFoldDB" id="A0A2C9M8K6"/>
<feature type="region of interest" description="Disordered" evidence="1">
    <location>
        <begin position="42"/>
        <end position="63"/>
    </location>
</feature>
<dbReference type="VEuPathDB" id="VectorBase:BGLB039785"/>
<evidence type="ECO:0000313" key="2">
    <source>
        <dbReference type="EnsemblMetazoa" id="BGLB039785-PA"/>
    </source>
</evidence>
<evidence type="ECO:0000256" key="1">
    <source>
        <dbReference type="SAM" id="MobiDB-lite"/>
    </source>
</evidence>
<gene>
    <name evidence="2" type="primary">106054914</name>
</gene>
<sequence length="198" mass="22634">MYQTDGQACSLRWYNVSKEEMEDLDQNINHYIFTSDMNVSVQQSETNTATDNKNQKNNDKEKKNEKAKNTFECIFLCNGTSDSMLDIEFSLKKQRAIIILKRSGGVADILSDIIEIQQREGESNMEHTKNVAANKILELKRLSSSSDLDQGKIVEIITMILKQIGKQVQILDISKKLEERNITEVIFKAVDEKQVLVI</sequence>
<protein>
    <submittedName>
        <fullName evidence="2">Uncharacterized protein</fullName>
    </submittedName>
</protein>
<organism evidence="2 3">
    <name type="scientific">Biomphalaria glabrata</name>
    <name type="common">Bloodfluke planorb</name>
    <name type="synonym">Freshwater snail</name>
    <dbReference type="NCBI Taxonomy" id="6526"/>
    <lineage>
        <taxon>Eukaryota</taxon>
        <taxon>Metazoa</taxon>
        <taxon>Spiralia</taxon>
        <taxon>Lophotrochozoa</taxon>
        <taxon>Mollusca</taxon>
        <taxon>Gastropoda</taxon>
        <taxon>Heterobranchia</taxon>
        <taxon>Euthyneura</taxon>
        <taxon>Panpulmonata</taxon>
        <taxon>Hygrophila</taxon>
        <taxon>Lymnaeoidea</taxon>
        <taxon>Planorbidae</taxon>
        <taxon>Biomphalaria</taxon>
    </lineage>
</organism>
<dbReference type="VEuPathDB" id="VectorBase:BGLAX_038190"/>
<dbReference type="EnsemblMetazoa" id="BGLB039785-RA">
    <property type="protein sequence ID" value="BGLB039785-PA"/>
    <property type="gene ID" value="BGLB039785"/>
</dbReference>
<name>A0A2C9M8K6_BIOGL</name>
<accession>A0A2C9M8K6</accession>
<evidence type="ECO:0000313" key="3">
    <source>
        <dbReference type="Proteomes" id="UP000076420"/>
    </source>
</evidence>
<reference evidence="2" key="1">
    <citation type="submission" date="2020-05" db="UniProtKB">
        <authorList>
            <consortium name="EnsemblMetazoa"/>
        </authorList>
    </citation>
    <scope>IDENTIFICATION</scope>
    <source>
        <strain evidence="2">BB02</strain>
    </source>
</reference>